<dbReference type="Proteomes" id="UP000001555">
    <property type="component" value="Unassembled WGS sequence"/>
</dbReference>
<feature type="compositionally biased region" description="Polar residues" evidence="1">
    <location>
        <begin position="36"/>
        <end position="45"/>
    </location>
</feature>
<gene>
    <name evidence="2" type="ORF">IscW_ISCW016892</name>
</gene>
<dbReference type="HOGENOM" id="CLU_2925156_0_0_1"/>
<evidence type="ECO:0000313" key="3">
    <source>
        <dbReference type="EnsemblMetazoa" id="ISCW016892-PA"/>
    </source>
</evidence>
<organism>
    <name type="scientific">Ixodes scapularis</name>
    <name type="common">Black-legged tick</name>
    <name type="synonym">Deer tick</name>
    <dbReference type="NCBI Taxonomy" id="6945"/>
    <lineage>
        <taxon>Eukaryota</taxon>
        <taxon>Metazoa</taxon>
        <taxon>Ecdysozoa</taxon>
        <taxon>Arthropoda</taxon>
        <taxon>Chelicerata</taxon>
        <taxon>Arachnida</taxon>
        <taxon>Acari</taxon>
        <taxon>Parasitiformes</taxon>
        <taxon>Ixodida</taxon>
        <taxon>Ixodoidea</taxon>
        <taxon>Ixodidae</taxon>
        <taxon>Ixodinae</taxon>
        <taxon>Ixodes</taxon>
    </lineage>
</organism>
<dbReference type="EMBL" id="ABJB010324219">
    <property type="status" value="NOT_ANNOTATED_CDS"/>
    <property type="molecule type" value="Genomic_DNA"/>
</dbReference>
<dbReference type="EMBL" id="DS674693">
    <property type="protein sequence ID" value="EEC03847.1"/>
    <property type="molecule type" value="Genomic_DNA"/>
</dbReference>
<proteinExistence type="predicted"/>
<protein>
    <submittedName>
        <fullName evidence="2 3">Uncharacterized protein</fullName>
    </submittedName>
</protein>
<reference evidence="3" key="2">
    <citation type="submission" date="2020-05" db="UniProtKB">
        <authorList>
            <consortium name="EnsemblMetazoa"/>
        </authorList>
    </citation>
    <scope>IDENTIFICATION</scope>
    <source>
        <strain evidence="3">wikel</strain>
    </source>
</reference>
<dbReference type="InParanoid" id="B7PB75"/>
<dbReference type="VEuPathDB" id="VectorBase:ISCI016892"/>
<dbReference type="VEuPathDB" id="VectorBase:ISCW016892"/>
<evidence type="ECO:0000313" key="2">
    <source>
        <dbReference type="EMBL" id="EEC03847.1"/>
    </source>
</evidence>
<name>B7PB75_IXOSC</name>
<feature type="region of interest" description="Disordered" evidence="1">
    <location>
        <begin position="31"/>
        <end position="52"/>
    </location>
</feature>
<dbReference type="AlphaFoldDB" id="B7PB75"/>
<keyword evidence="4" id="KW-1185">Reference proteome</keyword>
<dbReference type="PaxDb" id="6945-B7PB75"/>
<accession>B7PB75</accession>
<evidence type="ECO:0000313" key="4">
    <source>
        <dbReference type="Proteomes" id="UP000001555"/>
    </source>
</evidence>
<reference evidence="2 4" key="1">
    <citation type="submission" date="2008-03" db="EMBL/GenBank/DDBJ databases">
        <title>Annotation of Ixodes scapularis.</title>
        <authorList>
            <consortium name="Ixodes scapularis Genome Project Consortium"/>
            <person name="Caler E."/>
            <person name="Hannick L.I."/>
            <person name="Bidwell S."/>
            <person name="Joardar V."/>
            <person name="Thiagarajan M."/>
            <person name="Amedeo P."/>
            <person name="Galinsky K.J."/>
            <person name="Schobel S."/>
            <person name="Inman J."/>
            <person name="Hostetler J."/>
            <person name="Miller J."/>
            <person name="Hammond M."/>
            <person name="Megy K."/>
            <person name="Lawson D."/>
            <person name="Kodira C."/>
            <person name="Sutton G."/>
            <person name="Meyer J."/>
            <person name="Hill C.A."/>
            <person name="Birren B."/>
            <person name="Nene V."/>
            <person name="Collins F."/>
            <person name="Alarcon-Chaidez F."/>
            <person name="Wikel S."/>
            <person name="Strausberg R."/>
        </authorList>
    </citation>
    <scope>NUCLEOTIDE SEQUENCE [LARGE SCALE GENOMIC DNA]</scope>
    <source>
        <strain evidence="4">Wikel</strain>
        <strain evidence="2">Wikel colony</strain>
    </source>
</reference>
<evidence type="ECO:0000256" key="1">
    <source>
        <dbReference type="SAM" id="MobiDB-lite"/>
    </source>
</evidence>
<dbReference type="EnsemblMetazoa" id="ISCW016892-RA">
    <property type="protein sequence ID" value="ISCW016892-PA"/>
    <property type="gene ID" value="ISCW016892"/>
</dbReference>
<sequence length="61" mass="7380">MYRLIPDHREWELKIPPQELELNILRRRAEERRDANQSVSRSGLSSGDEERRDVRCYVELL</sequence>